<evidence type="ECO:0000313" key="3">
    <source>
        <dbReference type="Proteomes" id="UP000031971"/>
    </source>
</evidence>
<dbReference type="AlphaFoldDB" id="A0A0C2YSS8"/>
<keyword evidence="1" id="KW-0472">Membrane</keyword>
<dbReference type="EMBL" id="JXSL01000030">
    <property type="protein sequence ID" value="KIL97775.1"/>
    <property type="molecule type" value="Genomic_DNA"/>
</dbReference>
<feature type="transmembrane region" description="Helical" evidence="1">
    <location>
        <begin position="164"/>
        <end position="184"/>
    </location>
</feature>
<dbReference type="Proteomes" id="UP000031971">
    <property type="component" value="Unassembled WGS sequence"/>
</dbReference>
<evidence type="ECO:0000313" key="2">
    <source>
        <dbReference type="EMBL" id="KIL97775.1"/>
    </source>
</evidence>
<keyword evidence="1" id="KW-0812">Transmembrane</keyword>
<dbReference type="OrthoDB" id="6196188at2"/>
<reference evidence="2 3" key="1">
    <citation type="submission" date="2015-01" db="EMBL/GenBank/DDBJ databases">
        <title>Genome Sequence of Magnetospirillum magnetotacticum Strain MS-1.</title>
        <authorList>
            <person name="Marinov G.K."/>
            <person name="Smalley M.D."/>
            <person name="DeSalvo G."/>
        </authorList>
    </citation>
    <scope>NUCLEOTIDE SEQUENCE [LARGE SCALE GENOMIC DNA]</scope>
    <source>
        <strain evidence="2 3">MS-1</strain>
    </source>
</reference>
<dbReference type="STRING" id="272627.CCC_00836"/>
<proteinExistence type="predicted"/>
<keyword evidence="3" id="KW-1185">Reference proteome</keyword>
<gene>
    <name evidence="2" type="ORF">CCC_00836</name>
</gene>
<organism evidence="2 3">
    <name type="scientific">Paramagnetospirillum magnetotacticum MS-1</name>
    <dbReference type="NCBI Taxonomy" id="272627"/>
    <lineage>
        <taxon>Bacteria</taxon>
        <taxon>Pseudomonadati</taxon>
        <taxon>Pseudomonadota</taxon>
        <taxon>Alphaproteobacteria</taxon>
        <taxon>Rhodospirillales</taxon>
        <taxon>Magnetospirillaceae</taxon>
        <taxon>Paramagnetospirillum</taxon>
    </lineage>
</organism>
<feature type="transmembrane region" description="Helical" evidence="1">
    <location>
        <begin position="57"/>
        <end position="80"/>
    </location>
</feature>
<comment type="caution">
    <text evidence="2">The sequence shown here is derived from an EMBL/GenBank/DDBJ whole genome shotgun (WGS) entry which is preliminary data.</text>
</comment>
<protein>
    <recommendedName>
        <fullName evidence="4">Glycosyltransferase RgtA/B/C/D-like domain-containing protein</fullName>
    </recommendedName>
</protein>
<feature type="transmembrane region" description="Helical" evidence="1">
    <location>
        <begin position="205"/>
        <end position="223"/>
    </location>
</feature>
<dbReference type="RefSeq" id="WP_041042082.1">
    <property type="nucleotide sequence ID" value="NZ_JXSL01000030.1"/>
</dbReference>
<sequence>MSHQAPSFRFATFAAVALVIVTGAALQSQVAISRDIAYFIYNNARMLAGQQVVGADAPLYFTGLMVSNFILYAPVSALVAMGVNAQAALFTYVFAMFAPAGLALYRHYSQTGRQPLAMAMTSALAVMAFVFPIDMFGQREHFFFLLLVPYAVYMMKRLDGPDAAFASPAVIACTVLAILIKPHFVFAPAAAEIVAAWREGKWRAPFNRVVLAIAITSSAYYGWALSTMASDPNRQLAVQLNQAYFYHPFSEMIFRKYSLLWVGTAGAWMTARLFRRTDFGTDLWPILWLGALGAALVQQKGVDYHFLPATAFALLASVHAAGVSPPGRRRTATALLVAAFIVLAGWRGQTKLRDEHAALNQIRQLEAAVLRHAGDRPFLLVSTDHWPLYPILVRTGLIYASRFNTFWFIDSLAAVEARRGPVEGSVHRALEQAVVEDFQRYRPRLAVLRRDEEPELTRFLTNPPISGLLARYREVEDVDGFRFLIAEGD</sequence>
<keyword evidence="1" id="KW-1133">Transmembrane helix</keyword>
<evidence type="ECO:0008006" key="4">
    <source>
        <dbReference type="Google" id="ProtNLM"/>
    </source>
</evidence>
<feature type="transmembrane region" description="Helical" evidence="1">
    <location>
        <begin position="87"/>
        <end position="105"/>
    </location>
</feature>
<name>A0A0C2YSS8_PARME</name>
<feature type="transmembrane region" description="Helical" evidence="1">
    <location>
        <begin position="117"/>
        <end position="135"/>
    </location>
</feature>
<evidence type="ECO:0000256" key="1">
    <source>
        <dbReference type="SAM" id="Phobius"/>
    </source>
</evidence>
<accession>A0A0C2YSS8</accession>